<name>A0A0G1ABA3_9BACT</name>
<sequence length="257" mass="28942">MKKIFITFFFLIVALAGLTFFVGVSRVEPIAELKPSKAHLYGKPDVSIENVSLLVLYFVPKDRTERAISGWKEIIEPHLKELQEFHNIQFSGKSKISYEFYPQIIVGEKKGKEYEMNILDHSNPEAIIPVTEEISRRVLSVNGDLYINKEKEASGGARQVYLVVFEGEGGSGNGNASLISRAYLTENGYEPFGTTFLAHEFYHALGLPDNYQQSFYVYGDSQKIPISVLTAKDIMGRVGVSIKNSYIDREILKKMGI</sequence>
<dbReference type="STRING" id="1618356.UU93_C0018G0005"/>
<proteinExistence type="predicted"/>
<dbReference type="EMBL" id="LCCN01000018">
    <property type="protein sequence ID" value="KKS31396.1"/>
    <property type="molecule type" value="Genomic_DNA"/>
</dbReference>
<comment type="caution">
    <text evidence="1">The sequence shown here is derived from an EMBL/GenBank/DDBJ whole genome shotgun (WGS) entry which is preliminary data.</text>
</comment>
<gene>
    <name evidence="1" type="ORF">UU93_C0018G0005</name>
</gene>
<protein>
    <submittedName>
        <fullName evidence="1">Uncharacterized protein</fullName>
    </submittedName>
</protein>
<accession>A0A0G1ABA3</accession>
<evidence type="ECO:0000313" key="2">
    <source>
        <dbReference type="Proteomes" id="UP000034160"/>
    </source>
</evidence>
<reference evidence="1 2" key="1">
    <citation type="journal article" date="2015" name="Nature">
        <title>rRNA introns, odd ribosomes, and small enigmatic genomes across a large radiation of phyla.</title>
        <authorList>
            <person name="Brown C.T."/>
            <person name="Hug L.A."/>
            <person name="Thomas B.C."/>
            <person name="Sharon I."/>
            <person name="Castelle C.J."/>
            <person name="Singh A."/>
            <person name="Wilkins M.J."/>
            <person name="Williams K.H."/>
            <person name="Banfield J.F."/>
        </authorList>
    </citation>
    <scope>NUCLEOTIDE SEQUENCE [LARGE SCALE GENOMIC DNA]</scope>
</reference>
<organism evidence="1 2">
    <name type="scientific">Candidatus Amesbacteria bacterium GW2011_GWA2_42_12</name>
    <dbReference type="NCBI Taxonomy" id="1618356"/>
    <lineage>
        <taxon>Bacteria</taxon>
        <taxon>Candidatus Amesiibacteriota</taxon>
    </lineage>
</organism>
<dbReference type="AlphaFoldDB" id="A0A0G1ABA3"/>
<evidence type="ECO:0000313" key="1">
    <source>
        <dbReference type="EMBL" id="KKS31396.1"/>
    </source>
</evidence>
<dbReference type="Proteomes" id="UP000034160">
    <property type="component" value="Unassembled WGS sequence"/>
</dbReference>